<feature type="region of interest" description="Disordered" evidence="1">
    <location>
        <begin position="1"/>
        <end position="115"/>
    </location>
</feature>
<keyword evidence="4" id="KW-1185">Reference proteome</keyword>
<keyword evidence="2" id="KW-1133">Transmembrane helix</keyword>
<evidence type="ECO:0000313" key="3">
    <source>
        <dbReference type="EMBL" id="CAJ1963767.1"/>
    </source>
</evidence>
<evidence type="ECO:0000256" key="1">
    <source>
        <dbReference type="SAM" id="MobiDB-lite"/>
    </source>
</evidence>
<dbReference type="EMBL" id="CAKOGP040002158">
    <property type="protein sequence ID" value="CAJ1963767.1"/>
    <property type="molecule type" value="Genomic_DNA"/>
</dbReference>
<name>A0AAD2G5R8_9STRA</name>
<feature type="compositionally biased region" description="Basic and acidic residues" evidence="1">
    <location>
        <begin position="69"/>
        <end position="79"/>
    </location>
</feature>
<dbReference type="Proteomes" id="UP001295423">
    <property type="component" value="Unassembled WGS sequence"/>
</dbReference>
<gene>
    <name evidence="3" type="ORF">CYCCA115_LOCUS20316</name>
</gene>
<dbReference type="AlphaFoldDB" id="A0AAD2G5R8"/>
<comment type="caution">
    <text evidence="3">The sequence shown here is derived from an EMBL/GenBank/DDBJ whole genome shotgun (WGS) entry which is preliminary data.</text>
</comment>
<keyword evidence="2" id="KW-0472">Membrane</keyword>
<proteinExistence type="predicted"/>
<organism evidence="3 4">
    <name type="scientific">Cylindrotheca closterium</name>
    <dbReference type="NCBI Taxonomy" id="2856"/>
    <lineage>
        <taxon>Eukaryota</taxon>
        <taxon>Sar</taxon>
        <taxon>Stramenopiles</taxon>
        <taxon>Ochrophyta</taxon>
        <taxon>Bacillariophyta</taxon>
        <taxon>Bacillariophyceae</taxon>
        <taxon>Bacillariophycidae</taxon>
        <taxon>Bacillariales</taxon>
        <taxon>Bacillariaceae</taxon>
        <taxon>Cylindrotheca</taxon>
    </lineage>
</organism>
<feature type="transmembrane region" description="Helical" evidence="2">
    <location>
        <begin position="259"/>
        <end position="281"/>
    </location>
</feature>
<feature type="compositionally biased region" description="Acidic residues" evidence="1">
    <location>
        <begin position="157"/>
        <end position="167"/>
    </location>
</feature>
<protein>
    <submittedName>
        <fullName evidence="3">Uncharacterized protein</fullName>
    </submittedName>
</protein>
<accession>A0AAD2G5R8</accession>
<evidence type="ECO:0000313" key="4">
    <source>
        <dbReference type="Proteomes" id="UP001295423"/>
    </source>
</evidence>
<sequence length="285" mass="32151">MGKALHFSFTKPSLLKGPFRYSKNSKTSDDDVPDLASSSCASDQDSNNKKSLVQPSSVAQEATLSIEKGVSEQRQRPQEQDDETSQEIPCIQQDENKSYNNNNNNNNNNNETSDDHWSAVLNQQQQQDEGEVITADREQRLIVPNCIPSNIVLLPDFDESSQEDGSSEESSSSRSSLEDRLDHAQALIHSYRDTIRSNEHLIDSLHQTLTKTREEAMNVMSSHKDMEEAVQMLLEEREADSSMVPEPKVYLKMVMAASLMLYFFGFTTEYPLIATVMVFLLEGFL</sequence>
<keyword evidence="2" id="KW-0812">Transmembrane</keyword>
<evidence type="ECO:0000256" key="2">
    <source>
        <dbReference type="SAM" id="Phobius"/>
    </source>
</evidence>
<reference evidence="3" key="1">
    <citation type="submission" date="2023-08" db="EMBL/GenBank/DDBJ databases">
        <authorList>
            <person name="Audoor S."/>
            <person name="Bilcke G."/>
        </authorList>
    </citation>
    <scope>NUCLEOTIDE SEQUENCE</scope>
</reference>
<feature type="compositionally biased region" description="Low complexity" evidence="1">
    <location>
        <begin position="100"/>
        <end position="110"/>
    </location>
</feature>
<feature type="compositionally biased region" description="Polar residues" evidence="1">
    <location>
        <begin position="36"/>
        <end position="63"/>
    </location>
</feature>
<feature type="region of interest" description="Disordered" evidence="1">
    <location>
        <begin position="157"/>
        <end position="179"/>
    </location>
</feature>